<keyword evidence="3" id="KW-1185">Reference proteome</keyword>
<evidence type="ECO:0008006" key="4">
    <source>
        <dbReference type="Google" id="ProtNLM"/>
    </source>
</evidence>
<organism evidence="2 3">
    <name type="scientific">Siminovitchia terrae</name>
    <name type="common">Bacillus terrae</name>
    <dbReference type="NCBI Taxonomy" id="1914933"/>
    <lineage>
        <taxon>Bacteria</taxon>
        <taxon>Bacillati</taxon>
        <taxon>Bacillota</taxon>
        <taxon>Bacilli</taxon>
        <taxon>Bacillales</taxon>
        <taxon>Bacillaceae</taxon>
        <taxon>Siminovitchia</taxon>
    </lineage>
</organism>
<evidence type="ECO:0000313" key="2">
    <source>
        <dbReference type="EMBL" id="GIN95882.1"/>
    </source>
</evidence>
<dbReference type="Proteomes" id="UP000680670">
    <property type="component" value="Unassembled WGS sequence"/>
</dbReference>
<keyword evidence="1" id="KW-0812">Transmembrane</keyword>
<evidence type="ECO:0000256" key="1">
    <source>
        <dbReference type="SAM" id="Phobius"/>
    </source>
</evidence>
<proteinExistence type="predicted"/>
<protein>
    <recommendedName>
        <fullName evidence="4">DUF4030 domain-containing protein</fullName>
    </recommendedName>
</protein>
<comment type="caution">
    <text evidence="2">The sequence shown here is derived from an EMBL/GenBank/DDBJ whole genome shotgun (WGS) entry which is preliminary data.</text>
</comment>
<name>A0ABQ4KV14_SIMTE</name>
<dbReference type="EMBL" id="BORJ01000004">
    <property type="protein sequence ID" value="GIN95882.1"/>
    <property type="molecule type" value="Genomic_DNA"/>
</dbReference>
<keyword evidence="1" id="KW-1133">Transmembrane helix</keyword>
<keyword evidence="1" id="KW-0472">Membrane</keyword>
<evidence type="ECO:0000313" key="3">
    <source>
        <dbReference type="Proteomes" id="UP000680670"/>
    </source>
</evidence>
<reference evidence="2 3" key="1">
    <citation type="submission" date="2021-03" db="EMBL/GenBank/DDBJ databases">
        <title>Antimicrobial resistance genes in bacteria isolated from Japanese honey, and their potential for conferring macrolide and lincosamide resistance in the American foulbrood pathogen Paenibacillus larvae.</title>
        <authorList>
            <person name="Okamoto M."/>
            <person name="Kumagai M."/>
            <person name="Kanamori H."/>
            <person name="Takamatsu D."/>
        </authorList>
    </citation>
    <scope>NUCLEOTIDE SEQUENCE [LARGE SCALE GENOMIC DNA]</scope>
    <source>
        <strain evidence="2 3">J6TS1</strain>
    </source>
</reference>
<dbReference type="RefSeq" id="WP_212953882.1">
    <property type="nucleotide sequence ID" value="NZ_BORJ01000004.1"/>
</dbReference>
<accession>A0ABQ4KV14</accession>
<feature type="transmembrane region" description="Helical" evidence="1">
    <location>
        <begin position="49"/>
        <end position="69"/>
    </location>
</feature>
<gene>
    <name evidence="2" type="ORF">J6TS1_17520</name>
</gene>
<sequence>MEDNQIRKELNSIEIPEELNERIMNGFIQAEKEMSEPSLRKKINLKKKFLLWFSAAVIFIGLFIASTFVSPAMATIASKIPLFNKVFKRGPIGDTLLEYLIEQGFEIKGQSQSRNKISIAIDPKQYSNQKKEVKQTAEQYLQQQGYDNIEIKIEKYDGYKIAKDIREYPIENRDFIFEIFTKMEEAGFNTSYNSYVAKPDPAELTLVIPETDYETRKNEIISIVKKAGNTFDVGEYKLSFETFTFDERERSERWANIISTLDEVLLNQEEYSIRSFGSSVKDDVTLYVQLDIPAKNSKSRGIAKAIEQEIHEFLSSKEINKTIKDDHYQIEITSKNEKKLN</sequence>